<dbReference type="PANTHER" id="PTHR16222">
    <property type="entry name" value="ADP-RIBOSYLGLYCOHYDROLASE"/>
    <property type="match status" value="1"/>
</dbReference>
<organism evidence="2 3">
    <name type="scientific">Oscillochloris trichoides DG-6</name>
    <dbReference type="NCBI Taxonomy" id="765420"/>
    <lineage>
        <taxon>Bacteria</taxon>
        <taxon>Bacillati</taxon>
        <taxon>Chloroflexota</taxon>
        <taxon>Chloroflexia</taxon>
        <taxon>Chloroflexales</taxon>
        <taxon>Chloroflexineae</taxon>
        <taxon>Oscillochloridaceae</taxon>
        <taxon>Oscillochloris</taxon>
    </lineage>
</organism>
<dbReference type="AlphaFoldDB" id="E1IGK1"/>
<feature type="binding site" evidence="1">
    <location>
        <position position="258"/>
    </location>
    <ligand>
        <name>Mg(2+)</name>
        <dbReference type="ChEBI" id="CHEBI:18420"/>
        <label>1</label>
    </ligand>
</feature>
<dbReference type="SUPFAM" id="SSF101478">
    <property type="entry name" value="ADP-ribosylglycohydrolase"/>
    <property type="match status" value="1"/>
</dbReference>
<comment type="caution">
    <text evidence="2">The sequence shown here is derived from an EMBL/GenBank/DDBJ whole genome shotgun (WGS) entry which is preliminary data.</text>
</comment>
<evidence type="ECO:0000313" key="2">
    <source>
        <dbReference type="EMBL" id="EFO79670.1"/>
    </source>
</evidence>
<dbReference type="Pfam" id="PF03747">
    <property type="entry name" value="ADP_ribosyl_GH"/>
    <property type="match status" value="1"/>
</dbReference>
<dbReference type="InterPro" id="IPR036705">
    <property type="entry name" value="Ribosyl_crysJ1_sf"/>
</dbReference>
<dbReference type="OrthoDB" id="9798107at2"/>
<evidence type="ECO:0000256" key="1">
    <source>
        <dbReference type="PIRSR" id="PIRSR605502-1"/>
    </source>
</evidence>
<proteinExistence type="predicted"/>
<keyword evidence="1" id="KW-0460">Magnesium</keyword>
<feature type="binding site" evidence="1">
    <location>
        <position position="261"/>
    </location>
    <ligand>
        <name>Mg(2+)</name>
        <dbReference type="ChEBI" id="CHEBI:18420"/>
        <label>1</label>
    </ligand>
</feature>
<protein>
    <submittedName>
        <fullName evidence="2">ADP-ribosylation/Crystallin J1</fullName>
    </submittedName>
</protein>
<reference evidence="2 3" key="1">
    <citation type="journal article" date="2011" name="J. Bacteriol.">
        <title>Draft genome sequence of the anoxygenic filamentous phototrophic bacterium Oscillochloris trichoides subsp. DG-6.</title>
        <authorList>
            <person name="Kuznetsov B.B."/>
            <person name="Ivanovsky R.N."/>
            <person name="Keppen O.I."/>
            <person name="Sukhacheva M.V."/>
            <person name="Bumazhkin B.K."/>
            <person name="Patutina E.O."/>
            <person name="Beletsky A.V."/>
            <person name="Mardanov A.V."/>
            <person name="Baslerov R.V."/>
            <person name="Panteleeva A.N."/>
            <person name="Kolganova T.V."/>
            <person name="Ravin N.V."/>
            <person name="Skryabin K.G."/>
        </authorList>
    </citation>
    <scope>NUCLEOTIDE SEQUENCE [LARGE SCALE GENOMIC DNA]</scope>
    <source>
        <strain evidence="2 3">DG-6</strain>
    </source>
</reference>
<sequence length="309" mass="32576">MTHTLPSDRHRGALLGLAIGDALGTTLEFTGPLDPFTPQVTQIVGGGPFNLPAGCWTDDTSMALCLGQSLVAVGDFDPRDQIERYVRWWRDGENSATGRCFDIGNATRAALQTYQMTNHPYAGNPSPNAAGNGSLMRMVPVVLAAANEAEAISWAGLQSRVTHAAPAAVDACRFYARLIWRALNGASKADLFDTSLGNDLALEAGVAKVARGSYQHAMPPAIQGTGFVTAALEAALWAFYHSRDFASGAILAVNLGQDSDTTGAIYGQIAGAFYGLAGIPQEWRAILLRADEMIALADDLAALSAHRAG</sequence>
<feature type="binding site" evidence="1">
    <location>
        <position position="57"/>
    </location>
    <ligand>
        <name>Mg(2+)</name>
        <dbReference type="ChEBI" id="CHEBI:18420"/>
        <label>1</label>
    </ligand>
</feature>
<dbReference type="Gene3D" id="1.10.4080.10">
    <property type="entry name" value="ADP-ribosylation/Crystallin J1"/>
    <property type="match status" value="1"/>
</dbReference>
<dbReference type="STRING" id="765420.OSCT_2452"/>
<name>E1IGK1_9CHLR</name>
<evidence type="ECO:0000313" key="3">
    <source>
        <dbReference type="Proteomes" id="UP000054010"/>
    </source>
</evidence>
<keyword evidence="1" id="KW-0479">Metal-binding</keyword>
<keyword evidence="3" id="KW-1185">Reference proteome</keyword>
<accession>E1IGK1</accession>
<feature type="binding site" evidence="1">
    <location>
        <position position="260"/>
    </location>
    <ligand>
        <name>Mg(2+)</name>
        <dbReference type="ChEBI" id="CHEBI:18420"/>
        <label>1</label>
    </ligand>
</feature>
<dbReference type="eggNOG" id="COG1397">
    <property type="taxonomic scope" value="Bacteria"/>
</dbReference>
<dbReference type="InterPro" id="IPR050792">
    <property type="entry name" value="ADP-ribosylglycohydrolase"/>
</dbReference>
<dbReference type="InterPro" id="IPR005502">
    <property type="entry name" value="Ribosyl_crysJ1"/>
</dbReference>
<gene>
    <name evidence="2" type="ORF">OSCT_2452</name>
</gene>
<dbReference type="Proteomes" id="UP000054010">
    <property type="component" value="Unassembled WGS sequence"/>
</dbReference>
<feature type="binding site" evidence="1">
    <location>
        <position position="58"/>
    </location>
    <ligand>
        <name>Mg(2+)</name>
        <dbReference type="ChEBI" id="CHEBI:18420"/>
        <label>1</label>
    </ligand>
</feature>
<dbReference type="GO" id="GO:0046872">
    <property type="term" value="F:metal ion binding"/>
    <property type="evidence" value="ECO:0007669"/>
    <property type="project" value="UniProtKB-KW"/>
</dbReference>
<dbReference type="EMBL" id="ADVR01000108">
    <property type="protein sequence ID" value="EFO79670.1"/>
    <property type="molecule type" value="Genomic_DNA"/>
</dbReference>
<dbReference type="HOGENOM" id="CLU_024566_8_2_0"/>
<feature type="binding site" evidence="1">
    <location>
        <position position="59"/>
    </location>
    <ligand>
        <name>Mg(2+)</name>
        <dbReference type="ChEBI" id="CHEBI:18420"/>
        <label>1</label>
    </ligand>
</feature>
<comment type="cofactor">
    <cofactor evidence="1">
        <name>Mg(2+)</name>
        <dbReference type="ChEBI" id="CHEBI:18420"/>
    </cofactor>
    <text evidence="1">Binds 2 magnesium ions per subunit.</text>
</comment>
<dbReference type="PANTHER" id="PTHR16222:SF12">
    <property type="entry name" value="ADP-RIBOSYLGLYCOHYDROLASE-RELATED"/>
    <property type="match status" value="1"/>
</dbReference>